<keyword evidence="2" id="KW-1185">Reference proteome</keyword>
<sequence>MELKHRAFSAAWGVVMAFFFWAGRAPCSWAKRCLDDDVWDDIEWDLNASLGTFSNSGVFGFRLSIPTSSNEALRGVDILGLVKYLLPAFVVPRIRRQDARDSLQALCRVFQIAGLCKISEQHLTQLDRYSQQQRRRNAERTMMYYF</sequence>
<dbReference type="AlphaFoldDB" id="A0A1X2GDH3"/>
<organism evidence="1 2">
    <name type="scientific">Hesseltinella vesiculosa</name>
    <dbReference type="NCBI Taxonomy" id="101127"/>
    <lineage>
        <taxon>Eukaryota</taxon>
        <taxon>Fungi</taxon>
        <taxon>Fungi incertae sedis</taxon>
        <taxon>Mucoromycota</taxon>
        <taxon>Mucoromycotina</taxon>
        <taxon>Mucoromycetes</taxon>
        <taxon>Mucorales</taxon>
        <taxon>Cunninghamellaceae</taxon>
        <taxon>Hesseltinella</taxon>
    </lineage>
</organism>
<evidence type="ECO:0000313" key="1">
    <source>
        <dbReference type="EMBL" id="ORX51282.1"/>
    </source>
</evidence>
<evidence type="ECO:0000313" key="2">
    <source>
        <dbReference type="Proteomes" id="UP000242146"/>
    </source>
</evidence>
<name>A0A1X2GDH3_9FUNG</name>
<gene>
    <name evidence="1" type="ORF">DM01DRAFT_1087775</name>
</gene>
<protein>
    <submittedName>
        <fullName evidence="1">Uncharacterized protein</fullName>
    </submittedName>
</protein>
<accession>A0A1X2GDH3</accession>
<dbReference type="Proteomes" id="UP000242146">
    <property type="component" value="Unassembled WGS sequence"/>
</dbReference>
<dbReference type="EMBL" id="MCGT01000021">
    <property type="protein sequence ID" value="ORX51282.1"/>
    <property type="molecule type" value="Genomic_DNA"/>
</dbReference>
<reference evidence="1 2" key="1">
    <citation type="submission" date="2016-07" db="EMBL/GenBank/DDBJ databases">
        <title>Pervasive Adenine N6-methylation of Active Genes in Fungi.</title>
        <authorList>
            <consortium name="DOE Joint Genome Institute"/>
            <person name="Mondo S.J."/>
            <person name="Dannebaum R.O."/>
            <person name="Kuo R.C."/>
            <person name="Labutti K."/>
            <person name="Haridas S."/>
            <person name="Kuo A."/>
            <person name="Salamov A."/>
            <person name="Ahrendt S.R."/>
            <person name="Lipzen A."/>
            <person name="Sullivan W."/>
            <person name="Andreopoulos W.B."/>
            <person name="Clum A."/>
            <person name="Lindquist E."/>
            <person name="Daum C."/>
            <person name="Ramamoorthy G.K."/>
            <person name="Gryganskyi A."/>
            <person name="Culley D."/>
            <person name="Magnuson J.K."/>
            <person name="James T.Y."/>
            <person name="O'Malley M.A."/>
            <person name="Stajich J.E."/>
            <person name="Spatafora J.W."/>
            <person name="Visel A."/>
            <person name="Grigoriev I.V."/>
        </authorList>
    </citation>
    <scope>NUCLEOTIDE SEQUENCE [LARGE SCALE GENOMIC DNA]</scope>
    <source>
        <strain evidence="1 2">NRRL 3301</strain>
    </source>
</reference>
<proteinExistence type="predicted"/>
<comment type="caution">
    <text evidence="1">The sequence shown here is derived from an EMBL/GenBank/DDBJ whole genome shotgun (WGS) entry which is preliminary data.</text>
</comment>